<sequence>MTKLLLSRRTGLLFSRQFVLYSVNKFSIDSTNGSGSEHSTDKPKTSKLLNEEKLNDSILKLIVCPLTKKSLRYDAERNLLINDELSIGYKIVNGIPNLVPTEAVKLNQP</sequence>
<proteinExistence type="inferred from homology"/>
<reference evidence="3 4" key="1">
    <citation type="submission" date="2013-11" db="EMBL/GenBank/DDBJ databases">
        <title>Genome sequencing of Stegodyphus mimosarum.</title>
        <authorList>
            <person name="Bechsgaard J."/>
        </authorList>
    </citation>
    <scope>NUCLEOTIDE SEQUENCE [LARGE SCALE GENOMIC DNA]</scope>
</reference>
<dbReference type="PANTHER" id="PTHR33505:SF4">
    <property type="entry name" value="PROTEIN PREY, MITOCHONDRIAL"/>
    <property type="match status" value="1"/>
</dbReference>
<organism evidence="3 4">
    <name type="scientific">Stegodyphus mimosarum</name>
    <name type="common">African social velvet spider</name>
    <dbReference type="NCBI Taxonomy" id="407821"/>
    <lineage>
        <taxon>Eukaryota</taxon>
        <taxon>Metazoa</taxon>
        <taxon>Ecdysozoa</taxon>
        <taxon>Arthropoda</taxon>
        <taxon>Chelicerata</taxon>
        <taxon>Arachnida</taxon>
        <taxon>Araneae</taxon>
        <taxon>Araneomorphae</taxon>
        <taxon>Entelegynae</taxon>
        <taxon>Eresoidea</taxon>
        <taxon>Eresidae</taxon>
        <taxon>Stegodyphus</taxon>
    </lineage>
</organism>
<protein>
    <recommendedName>
        <fullName evidence="2">Protein preY, mitochondrial</fullName>
    </recommendedName>
</protein>
<dbReference type="STRING" id="407821.A0A087UDQ7"/>
<dbReference type="AlphaFoldDB" id="A0A087UDQ7"/>
<evidence type="ECO:0000256" key="2">
    <source>
        <dbReference type="ARBA" id="ARBA00040939"/>
    </source>
</evidence>
<evidence type="ECO:0000313" key="3">
    <source>
        <dbReference type="EMBL" id="KFM75496.1"/>
    </source>
</evidence>
<dbReference type="OrthoDB" id="1884515at2759"/>
<dbReference type="SUPFAM" id="SSF158997">
    <property type="entry name" value="Trm112p-like"/>
    <property type="match status" value="1"/>
</dbReference>
<dbReference type="Gene3D" id="2.20.25.10">
    <property type="match status" value="1"/>
</dbReference>
<evidence type="ECO:0000256" key="1">
    <source>
        <dbReference type="ARBA" id="ARBA00038479"/>
    </source>
</evidence>
<accession>A0A087UDQ7</accession>
<dbReference type="PANTHER" id="PTHR33505">
    <property type="entry name" value="ZGC:162634"/>
    <property type="match status" value="1"/>
</dbReference>
<name>A0A087UDQ7_STEMI</name>
<keyword evidence="4" id="KW-1185">Reference proteome</keyword>
<feature type="non-terminal residue" evidence="3">
    <location>
        <position position="109"/>
    </location>
</feature>
<evidence type="ECO:0000313" key="4">
    <source>
        <dbReference type="Proteomes" id="UP000054359"/>
    </source>
</evidence>
<gene>
    <name evidence="3" type="ORF">X975_22461</name>
</gene>
<comment type="similarity">
    <text evidence="1">Belongs to the PREY family.</text>
</comment>
<dbReference type="InterPro" id="IPR005651">
    <property type="entry name" value="Trm112-like"/>
</dbReference>
<dbReference type="Pfam" id="PF03966">
    <property type="entry name" value="Trm112p"/>
    <property type="match status" value="1"/>
</dbReference>
<dbReference type="EMBL" id="KK119369">
    <property type="protein sequence ID" value="KFM75496.1"/>
    <property type="molecule type" value="Genomic_DNA"/>
</dbReference>
<dbReference type="Proteomes" id="UP000054359">
    <property type="component" value="Unassembled WGS sequence"/>
</dbReference>